<dbReference type="InterPro" id="IPR001810">
    <property type="entry name" value="F-box_dom"/>
</dbReference>
<evidence type="ECO:0000313" key="2">
    <source>
        <dbReference type="EMBL" id="KAF7294656.1"/>
    </source>
</evidence>
<accession>A0A8H6S9L1</accession>
<name>A0A8H6S9L1_9AGAR</name>
<dbReference type="Gene3D" id="3.80.10.10">
    <property type="entry name" value="Ribonuclease Inhibitor"/>
    <property type="match status" value="1"/>
</dbReference>
<dbReference type="InterPro" id="IPR032675">
    <property type="entry name" value="LRR_dom_sf"/>
</dbReference>
<gene>
    <name evidence="2" type="ORF">MIND_01002400</name>
</gene>
<dbReference type="EMBL" id="JACAZF010000009">
    <property type="protein sequence ID" value="KAF7294656.1"/>
    <property type="molecule type" value="Genomic_DNA"/>
</dbReference>
<evidence type="ECO:0000259" key="1">
    <source>
        <dbReference type="Pfam" id="PF12937"/>
    </source>
</evidence>
<dbReference type="OrthoDB" id="2269034at2759"/>
<proteinExistence type="predicted"/>
<evidence type="ECO:0000313" key="3">
    <source>
        <dbReference type="Proteomes" id="UP000636479"/>
    </source>
</evidence>
<organism evidence="2 3">
    <name type="scientific">Mycena indigotica</name>
    <dbReference type="NCBI Taxonomy" id="2126181"/>
    <lineage>
        <taxon>Eukaryota</taxon>
        <taxon>Fungi</taxon>
        <taxon>Dikarya</taxon>
        <taxon>Basidiomycota</taxon>
        <taxon>Agaricomycotina</taxon>
        <taxon>Agaricomycetes</taxon>
        <taxon>Agaricomycetidae</taxon>
        <taxon>Agaricales</taxon>
        <taxon>Marasmiineae</taxon>
        <taxon>Mycenaceae</taxon>
        <taxon>Mycena</taxon>
    </lineage>
</organism>
<dbReference type="Gene3D" id="1.20.1280.50">
    <property type="match status" value="1"/>
</dbReference>
<comment type="caution">
    <text evidence="2">The sequence shown here is derived from an EMBL/GenBank/DDBJ whole genome shotgun (WGS) entry which is preliminary data.</text>
</comment>
<dbReference type="GeneID" id="59349141"/>
<dbReference type="SUPFAM" id="SSF52047">
    <property type="entry name" value="RNI-like"/>
    <property type="match status" value="1"/>
</dbReference>
<feature type="domain" description="F-box" evidence="1">
    <location>
        <begin position="7"/>
        <end position="61"/>
    </location>
</feature>
<dbReference type="RefSeq" id="XP_037216019.1">
    <property type="nucleotide sequence ID" value="XM_037366625.1"/>
</dbReference>
<sequence>MATTTMHSLPVELLAEIFTHCLPKNATPTATSNSPLLLMRVCRLWRDITVATPVLWTTFSIDLTSAKGMIPSESLELWLSRSQNMPLTINVDDAGCEEPRADPQYWMVYEELCRHAQRWQSVTFNIPFAAIWCLPTQQPLKLLKGLKFGSEEEDQPVPGQALESFATAPQLRAVDITLDASGAVYIQGIHLPWHQLTTFRGTLFATYECAFVLREATNLVDCRFSDVSTGMVSDSPPKPHFQLCELQMDARNLITCLDLLPFFSFPNLKRLALGSLVREGRSQISWSVFNSLLSRSSCSLVRLDISVNNIKWTDSLVECFSLLPSLEHMEIFWFNEESSITPLLQTSNALLPRLHTLVLYSENSPSSPWINDIVSLLFVRTSDKWVTAHGASLQHFHYIWMRLGDPYPDETVQSRIKALRDRGLHVEFRPNEPFV</sequence>
<protein>
    <recommendedName>
        <fullName evidence="1">F-box domain-containing protein</fullName>
    </recommendedName>
</protein>
<dbReference type="Pfam" id="PF12937">
    <property type="entry name" value="F-box-like"/>
    <property type="match status" value="1"/>
</dbReference>
<reference evidence="2" key="1">
    <citation type="submission" date="2020-05" db="EMBL/GenBank/DDBJ databases">
        <title>Mycena genomes resolve the evolution of fungal bioluminescence.</title>
        <authorList>
            <person name="Tsai I.J."/>
        </authorList>
    </citation>
    <scope>NUCLEOTIDE SEQUENCE</scope>
    <source>
        <strain evidence="2">171206Taipei</strain>
    </source>
</reference>
<dbReference type="Proteomes" id="UP000636479">
    <property type="component" value="Unassembled WGS sequence"/>
</dbReference>
<dbReference type="AlphaFoldDB" id="A0A8H6S9L1"/>
<keyword evidence="3" id="KW-1185">Reference proteome</keyword>